<dbReference type="Proteomes" id="UP000658258">
    <property type="component" value="Unassembled WGS sequence"/>
</dbReference>
<dbReference type="InterPro" id="IPR011047">
    <property type="entry name" value="Quinoprotein_ADH-like_sf"/>
</dbReference>
<reference evidence="2" key="1">
    <citation type="journal article" date="2019" name="Int. J. Syst. Evol. Microbiol.">
        <title>The Global Catalogue of Microorganisms (GCM) 10K type strain sequencing project: providing services to taxonomists for standard genome sequencing and annotation.</title>
        <authorList>
            <consortium name="The Broad Institute Genomics Platform"/>
            <consortium name="The Broad Institute Genome Sequencing Center for Infectious Disease"/>
            <person name="Wu L."/>
            <person name="Ma J."/>
        </authorList>
    </citation>
    <scope>NUCLEOTIDE SEQUENCE [LARGE SCALE GENOMIC DNA]</scope>
    <source>
        <strain evidence="2">CGMCC 1.15111</strain>
    </source>
</reference>
<accession>A0ABQ3I3Z2</accession>
<name>A0ABQ3I3Z2_9BACT</name>
<gene>
    <name evidence="1" type="ORF">GCM10011340_03240</name>
</gene>
<dbReference type="Gene3D" id="2.130.10.10">
    <property type="entry name" value="YVTN repeat-like/Quinoprotein amine dehydrogenase"/>
    <property type="match status" value="1"/>
</dbReference>
<protein>
    <submittedName>
        <fullName evidence="1">Uncharacterized protein</fullName>
    </submittedName>
</protein>
<dbReference type="InterPro" id="IPR015943">
    <property type="entry name" value="WD40/YVTN_repeat-like_dom_sf"/>
</dbReference>
<evidence type="ECO:0000313" key="2">
    <source>
        <dbReference type="Proteomes" id="UP000658258"/>
    </source>
</evidence>
<comment type="caution">
    <text evidence="1">The sequence shown here is derived from an EMBL/GenBank/DDBJ whole genome shotgun (WGS) entry which is preliminary data.</text>
</comment>
<keyword evidence="2" id="KW-1185">Reference proteome</keyword>
<dbReference type="EMBL" id="BNAG01000001">
    <property type="protein sequence ID" value="GHE52342.1"/>
    <property type="molecule type" value="Genomic_DNA"/>
</dbReference>
<sequence>MLFSYVCNIVAFIKPKNNMFKKPILYLAALFLVFSACQDDDSEQPNPIVDESPFIRVLLSDQDKPDYYFLNPKTNKIEVHAGQFAAGRLYTSPGKRFAAVINTDDNLVSFFDSGVEAHDDHAHIKGSPKWALTKAQGSRPVHFYGRGDDMLIFNDGDGTIDHAKESTLHTAPTTRNFSVGVAHHGAPALFKNGTIAVTEKDGSVAGTLPERVKIVDMQGNLLHASTIQTGGIHGEAGNGETVLFGCREGILQVDDDGAQRVIPNPASFGTGWIGTVLYGEASGKFIGVRSRTGLYEIDLEAGEIKTIEESSKLYGVAYDWHGERLVVIYSDGLVKVLDGQSFQTLSSKVLPIDFPASGSVGNPVFSASEEFLYITNGIEGKLSVYDMETLELAKELNLPGKPARIALLGSVAHDEEAH</sequence>
<dbReference type="SUPFAM" id="SSF50998">
    <property type="entry name" value="Quinoprotein alcohol dehydrogenase-like"/>
    <property type="match status" value="1"/>
</dbReference>
<organism evidence="1 2">
    <name type="scientific">Roseivirga thermotolerans</name>
    <dbReference type="NCBI Taxonomy" id="1758176"/>
    <lineage>
        <taxon>Bacteria</taxon>
        <taxon>Pseudomonadati</taxon>
        <taxon>Bacteroidota</taxon>
        <taxon>Cytophagia</taxon>
        <taxon>Cytophagales</taxon>
        <taxon>Roseivirgaceae</taxon>
        <taxon>Roseivirga</taxon>
    </lineage>
</organism>
<proteinExistence type="predicted"/>
<evidence type="ECO:0000313" key="1">
    <source>
        <dbReference type="EMBL" id="GHE52342.1"/>
    </source>
</evidence>